<gene>
    <name evidence="7" type="ORF">CEPIT_LOCUS2856</name>
    <name evidence="8" type="ORF">CEPIT_LOCUS34105</name>
</gene>
<dbReference type="Proteomes" id="UP001152523">
    <property type="component" value="Unassembled WGS sequence"/>
</dbReference>
<dbReference type="GO" id="GO:0008270">
    <property type="term" value="F:zinc ion binding"/>
    <property type="evidence" value="ECO:0007669"/>
    <property type="project" value="UniProtKB-KW"/>
</dbReference>
<evidence type="ECO:0000313" key="8">
    <source>
        <dbReference type="EMBL" id="CAH9134906.1"/>
    </source>
</evidence>
<proteinExistence type="predicted"/>
<dbReference type="EMBL" id="CAMAPF010000015">
    <property type="protein sequence ID" value="CAH9068767.1"/>
    <property type="molecule type" value="Genomic_DNA"/>
</dbReference>
<name>A0AAV0C5R6_9ASTE</name>
<comment type="caution">
    <text evidence="7">The sequence shown here is derived from an EMBL/GenBank/DDBJ whole genome shotgun (WGS) entry which is preliminary data.</text>
</comment>
<evidence type="ECO:0000259" key="6">
    <source>
        <dbReference type="PROSITE" id="PS50808"/>
    </source>
</evidence>
<evidence type="ECO:0000313" key="9">
    <source>
        <dbReference type="Proteomes" id="UP001152523"/>
    </source>
</evidence>
<evidence type="ECO:0000256" key="4">
    <source>
        <dbReference type="PROSITE-ProRule" id="PRU00027"/>
    </source>
</evidence>
<dbReference type="InterPro" id="IPR003656">
    <property type="entry name" value="Znf_BED"/>
</dbReference>
<dbReference type="SMART" id="SM00614">
    <property type="entry name" value="ZnF_BED"/>
    <property type="match status" value="1"/>
</dbReference>
<evidence type="ECO:0000256" key="5">
    <source>
        <dbReference type="SAM" id="MobiDB-lite"/>
    </source>
</evidence>
<dbReference type="Pfam" id="PF02892">
    <property type="entry name" value="zf-BED"/>
    <property type="match status" value="1"/>
</dbReference>
<organism evidence="7 9">
    <name type="scientific">Cuscuta epithymum</name>
    <dbReference type="NCBI Taxonomy" id="186058"/>
    <lineage>
        <taxon>Eukaryota</taxon>
        <taxon>Viridiplantae</taxon>
        <taxon>Streptophyta</taxon>
        <taxon>Embryophyta</taxon>
        <taxon>Tracheophyta</taxon>
        <taxon>Spermatophyta</taxon>
        <taxon>Magnoliopsida</taxon>
        <taxon>eudicotyledons</taxon>
        <taxon>Gunneridae</taxon>
        <taxon>Pentapetalae</taxon>
        <taxon>asterids</taxon>
        <taxon>lamiids</taxon>
        <taxon>Solanales</taxon>
        <taxon>Convolvulaceae</taxon>
        <taxon>Cuscuteae</taxon>
        <taxon>Cuscuta</taxon>
        <taxon>Cuscuta subgen. Cuscuta</taxon>
    </lineage>
</organism>
<evidence type="ECO:0000313" key="7">
    <source>
        <dbReference type="EMBL" id="CAH9068767.1"/>
    </source>
</evidence>
<feature type="region of interest" description="Disordered" evidence="5">
    <location>
        <begin position="1"/>
        <end position="44"/>
    </location>
</feature>
<keyword evidence="3" id="KW-0862">Zinc</keyword>
<evidence type="ECO:0000256" key="2">
    <source>
        <dbReference type="ARBA" id="ARBA00022771"/>
    </source>
</evidence>
<dbReference type="PROSITE" id="PS50808">
    <property type="entry name" value="ZF_BED"/>
    <property type="match status" value="1"/>
</dbReference>
<dbReference type="InterPro" id="IPR036236">
    <property type="entry name" value="Znf_C2H2_sf"/>
</dbReference>
<feature type="domain" description="BED-type" evidence="6">
    <location>
        <begin position="47"/>
        <end position="105"/>
    </location>
</feature>
<evidence type="ECO:0000256" key="3">
    <source>
        <dbReference type="ARBA" id="ARBA00022833"/>
    </source>
</evidence>
<dbReference type="EMBL" id="CAMAPF010000984">
    <property type="protein sequence ID" value="CAH9134906.1"/>
    <property type="molecule type" value="Genomic_DNA"/>
</dbReference>
<reference evidence="7" key="1">
    <citation type="submission" date="2022-07" db="EMBL/GenBank/DDBJ databases">
        <authorList>
            <person name="Macas J."/>
            <person name="Novak P."/>
            <person name="Neumann P."/>
        </authorList>
    </citation>
    <scope>NUCLEOTIDE SEQUENCE</scope>
</reference>
<keyword evidence="2 4" id="KW-0863">Zinc-finger</keyword>
<keyword evidence="1" id="KW-0479">Metal-binding</keyword>
<dbReference type="GO" id="GO:0003677">
    <property type="term" value="F:DNA binding"/>
    <property type="evidence" value="ECO:0007669"/>
    <property type="project" value="InterPro"/>
</dbReference>
<feature type="compositionally biased region" description="Polar residues" evidence="5">
    <location>
        <begin position="1"/>
        <end position="34"/>
    </location>
</feature>
<sequence length="107" mass="11678">MDPLNVSDSILETQDASSPANPTPTENQNPSPIQVSGVKAENGSAGKKKSYLWSHFTLIPGRDPKDPMCSCNYCGAQYKCHSRKHGTSSMKVHFEHQCKKKSTQSPG</sequence>
<evidence type="ECO:0000256" key="1">
    <source>
        <dbReference type="ARBA" id="ARBA00022723"/>
    </source>
</evidence>
<dbReference type="AlphaFoldDB" id="A0AAV0C5R6"/>
<dbReference type="SUPFAM" id="SSF57667">
    <property type="entry name" value="beta-beta-alpha zinc fingers"/>
    <property type="match status" value="1"/>
</dbReference>
<keyword evidence="9" id="KW-1185">Reference proteome</keyword>
<protein>
    <recommendedName>
        <fullName evidence="6">BED-type domain-containing protein</fullName>
    </recommendedName>
</protein>
<accession>A0AAV0C5R6</accession>